<proteinExistence type="predicted"/>
<feature type="compositionally biased region" description="Low complexity" evidence="2">
    <location>
        <begin position="5084"/>
        <end position="5096"/>
    </location>
</feature>
<feature type="compositionally biased region" description="Basic and acidic residues" evidence="2">
    <location>
        <begin position="1492"/>
        <end position="1502"/>
    </location>
</feature>
<feature type="compositionally biased region" description="Basic and acidic residues" evidence="2">
    <location>
        <begin position="4880"/>
        <end position="4918"/>
    </location>
</feature>
<feature type="region of interest" description="Disordered" evidence="2">
    <location>
        <begin position="956"/>
        <end position="1194"/>
    </location>
</feature>
<feature type="compositionally biased region" description="Basic and acidic residues" evidence="2">
    <location>
        <begin position="11"/>
        <end position="21"/>
    </location>
</feature>
<feature type="compositionally biased region" description="Basic residues" evidence="2">
    <location>
        <begin position="4094"/>
        <end position="4104"/>
    </location>
</feature>
<feature type="compositionally biased region" description="Low complexity" evidence="2">
    <location>
        <begin position="4532"/>
        <end position="4541"/>
    </location>
</feature>
<keyword evidence="1" id="KW-0175">Coiled coil</keyword>
<protein>
    <recommendedName>
        <fullName evidence="5">Involucrin repeat protein</fullName>
    </recommendedName>
</protein>
<feature type="compositionally biased region" description="Polar residues" evidence="2">
    <location>
        <begin position="2414"/>
        <end position="2423"/>
    </location>
</feature>
<dbReference type="InterPro" id="IPR053268">
    <property type="entry name" value="Woronin_anchor"/>
</dbReference>
<feature type="compositionally biased region" description="Polar residues" evidence="2">
    <location>
        <begin position="463"/>
        <end position="479"/>
    </location>
</feature>
<feature type="compositionally biased region" description="Polar residues" evidence="2">
    <location>
        <begin position="5638"/>
        <end position="5655"/>
    </location>
</feature>
<feature type="compositionally biased region" description="Basic and acidic residues" evidence="2">
    <location>
        <begin position="3590"/>
        <end position="3599"/>
    </location>
</feature>
<feature type="compositionally biased region" description="Basic and acidic residues" evidence="2">
    <location>
        <begin position="2602"/>
        <end position="2625"/>
    </location>
</feature>
<feature type="compositionally biased region" description="Polar residues" evidence="2">
    <location>
        <begin position="244"/>
        <end position="253"/>
    </location>
</feature>
<feature type="compositionally biased region" description="Basic and acidic residues" evidence="2">
    <location>
        <begin position="1044"/>
        <end position="1060"/>
    </location>
</feature>
<feature type="compositionally biased region" description="Acidic residues" evidence="2">
    <location>
        <begin position="3888"/>
        <end position="3900"/>
    </location>
</feature>
<feature type="compositionally biased region" description="Basic residues" evidence="2">
    <location>
        <begin position="4795"/>
        <end position="4805"/>
    </location>
</feature>
<feature type="compositionally biased region" description="Basic and acidic residues" evidence="2">
    <location>
        <begin position="3830"/>
        <end position="3850"/>
    </location>
</feature>
<evidence type="ECO:0008006" key="5">
    <source>
        <dbReference type="Google" id="ProtNLM"/>
    </source>
</evidence>
<feature type="compositionally biased region" description="Low complexity" evidence="2">
    <location>
        <begin position="1183"/>
        <end position="1194"/>
    </location>
</feature>
<feature type="compositionally biased region" description="Basic and acidic residues" evidence="2">
    <location>
        <begin position="4711"/>
        <end position="4726"/>
    </location>
</feature>
<feature type="compositionally biased region" description="Polar residues" evidence="2">
    <location>
        <begin position="5282"/>
        <end position="5293"/>
    </location>
</feature>
<feature type="compositionally biased region" description="Basic and acidic residues" evidence="2">
    <location>
        <begin position="43"/>
        <end position="57"/>
    </location>
</feature>
<feature type="compositionally biased region" description="Polar residues" evidence="2">
    <location>
        <begin position="5743"/>
        <end position="5753"/>
    </location>
</feature>
<feature type="compositionally biased region" description="Basic and acidic residues" evidence="2">
    <location>
        <begin position="5724"/>
        <end position="5739"/>
    </location>
</feature>
<feature type="compositionally biased region" description="Basic and acidic residues" evidence="2">
    <location>
        <begin position="724"/>
        <end position="733"/>
    </location>
</feature>
<evidence type="ECO:0000256" key="1">
    <source>
        <dbReference type="SAM" id="Coils"/>
    </source>
</evidence>
<feature type="compositionally biased region" description="Basic and acidic residues" evidence="2">
    <location>
        <begin position="3857"/>
        <end position="3866"/>
    </location>
</feature>
<feature type="compositionally biased region" description="Low complexity" evidence="2">
    <location>
        <begin position="2584"/>
        <end position="2597"/>
    </location>
</feature>
<gene>
    <name evidence="3" type="ORF">D0860_06490</name>
</gene>
<dbReference type="Proteomes" id="UP000280598">
    <property type="component" value="Unassembled WGS sequence"/>
</dbReference>
<feature type="compositionally biased region" description="Basic residues" evidence="2">
    <location>
        <begin position="3960"/>
        <end position="3969"/>
    </location>
</feature>
<feature type="compositionally biased region" description="Basic residues" evidence="2">
    <location>
        <begin position="5619"/>
        <end position="5631"/>
    </location>
</feature>
<name>A0A3M7GU49_HORWE</name>
<dbReference type="VEuPathDB" id="FungiDB:BTJ68_05360"/>
<feature type="compositionally biased region" description="Basic and acidic residues" evidence="2">
    <location>
        <begin position="1170"/>
        <end position="1181"/>
    </location>
</feature>
<feature type="compositionally biased region" description="Basic residues" evidence="2">
    <location>
        <begin position="2970"/>
        <end position="2981"/>
    </location>
</feature>
<feature type="compositionally biased region" description="Polar residues" evidence="2">
    <location>
        <begin position="5491"/>
        <end position="5505"/>
    </location>
</feature>
<feature type="compositionally biased region" description="Basic residues" evidence="2">
    <location>
        <begin position="1796"/>
        <end position="1806"/>
    </location>
</feature>
<feature type="compositionally biased region" description="Basic residues" evidence="2">
    <location>
        <begin position="878"/>
        <end position="891"/>
    </location>
</feature>
<evidence type="ECO:0000313" key="4">
    <source>
        <dbReference type="Proteomes" id="UP000280598"/>
    </source>
</evidence>
<feature type="compositionally biased region" description="Low complexity" evidence="2">
    <location>
        <begin position="385"/>
        <end position="396"/>
    </location>
</feature>
<feature type="compositionally biased region" description="Low complexity" evidence="2">
    <location>
        <begin position="818"/>
        <end position="829"/>
    </location>
</feature>
<feature type="region of interest" description="Disordered" evidence="2">
    <location>
        <begin position="523"/>
        <end position="549"/>
    </location>
</feature>
<feature type="compositionally biased region" description="Polar residues" evidence="2">
    <location>
        <begin position="523"/>
        <end position="532"/>
    </location>
</feature>
<feature type="compositionally biased region" description="Polar residues" evidence="2">
    <location>
        <begin position="5815"/>
        <end position="5841"/>
    </location>
</feature>
<feature type="compositionally biased region" description="Polar residues" evidence="2">
    <location>
        <begin position="5889"/>
        <end position="5916"/>
    </location>
</feature>
<feature type="compositionally biased region" description="Basic and acidic residues" evidence="2">
    <location>
        <begin position="3984"/>
        <end position="4001"/>
    </location>
</feature>
<feature type="compositionally biased region" description="Basic and acidic residues" evidence="2">
    <location>
        <begin position="4165"/>
        <end position="4179"/>
    </location>
</feature>
<feature type="compositionally biased region" description="Polar residues" evidence="2">
    <location>
        <begin position="2184"/>
        <end position="2197"/>
    </location>
</feature>
<feature type="compositionally biased region" description="Basic residues" evidence="2">
    <location>
        <begin position="3522"/>
        <end position="3534"/>
    </location>
</feature>
<feature type="compositionally biased region" description="Low complexity" evidence="2">
    <location>
        <begin position="892"/>
        <end position="906"/>
    </location>
</feature>
<feature type="compositionally biased region" description="Polar residues" evidence="2">
    <location>
        <begin position="1882"/>
        <end position="1897"/>
    </location>
</feature>
<feature type="region of interest" description="Disordered" evidence="2">
    <location>
        <begin position="2750"/>
        <end position="5601"/>
    </location>
</feature>
<feature type="compositionally biased region" description="Basic residues" evidence="2">
    <location>
        <begin position="4632"/>
        <end position="4642"/>
    </location>
</feature>
<feature type="compositionally biased region" description="Polar residues" evidence="2">
    <location>
        <begin position="5450"/>
        <end position="5469"/>
    </location>
</feature>
<feature type="compositionally biased region" description="Basic residues" evidence="2">
    <location>
        <begin position="3776"/>
        <end position="3789"/>
    </location>
</feature>
<feature type="compositionally biased region" description="Basic residues" evidence="2">
    <location>
        <begin position="3213"/>
        <end position="3222"/>
    </location>
</feature>
<dbReference type="PANTHER" id="PTHR40641:SF2">
    <property type="entry name" value="INVOLUCRIN REPEAT PROTEIN"/>
    <property type="match status" value="1"/>
</dbReference>
<feature type="region of interest" description="Disordered" evidence="2">
    <location>
        <begin position="5889"/>
        <end position="6049"/>
    </location>
</feature>
<feature type="compositionally biased region" description="Basic and acidic residues" evidence="2">
    <location>
        <begin position="4602"/>
        <end position="4620"/>
    </location>
</feature>
<feature type="compositionally biased region" description="Polar residues" evidence="2">
    <location>
        <begin position="304"/>
        <end position="315"/>
    </location>
</feature>
<feature type="compositionally biased region" description="Basic and acidic residues" evidence="2">
    <location>
        <begin position="2032"/>
        <end position="2049"/>
    </location>
</feature>
<feature type="compositionally biased region" description="Basic and acidic residues" evidence="2">
    <location>
        <begin position="5326"/>
        <end position="5338"/>
    </location>
</feature>
<feature type="compositionally biased region" description="Basic and acidic residues" evidence="2">
    <location>
        <begin position="2394"/>
        <end position="2413"/>
    </location>
</feature>
<feature type="compositionally biased region" description="Basic and acidic residues" evidence="2">
    <location>
        <begin position="4773"/>
        <end position="4786"/>
    </location>
</feature>
<feature type="compositionally biased region" description="Basic and acidic residues" evidence="2">
    <location>
        <begin position="2115"/>
        <end position="2133"/>
    </location>
</feature>
<evidence type="ECO:0000256" key="2">
    <source>
        <dbReference type="SAM" id="MobiDB-lite"/>
    </source>
</evidence>
<feature type="region of interest" description="Disordered" evidence="2">
    <location>
        <begin position="706"/>
        <end position="944"/>
    </location>
</feature>
<feature type="compositionally biased region" description="Basic residues" evidence="2">
    <location>
        <begin position="4402"/>
        <end position="4414"/>
    </location>
</feature>
<feature type="compositionally biased region" description="Polar residues" evidence="2">
    <location>
        <begin position="1019"/>
        <end position="1034"/>
    </location>
</feature>
<feature type="compositionally biased region" description="Basic and acidic residues" evidence="2">
    <location>
        <begin position="2750"/>
        <end position="2772"/>
    </location>
</feature>
<feature type="compositionally biased region" description="Basic and acidic residues" evidence="2">
    <location>
        <begin position="1681"/>
        <end position="1696"/>
    </location>
</feature>
<feature type="compositionally biased region" description="Low complexity" evidence="2">
    <location>
        <begin position="3815"/>
        <end position="3828"/>
    </location>
</feature>
<feature type="compositionally biased region" description="Basic and acidic residues" evidence="2">
    <location>
        <begin position="128"/>
        <end position="193"/>
    </location>
</feature>
<feature type="compositionally biased region" description="Low complexity" evidence="2">
    <location>
        <begin position="338"/>
        <end position="372"/>
    </location>
</feature>
<evidence type="ECO:0000313" key="3">
    <source>
        <dbReference type="EMBL" id="RMZ04172.1"/>
    </source>
</evidence>
<feature type="compositionally biased region" description="Basic and acidic residues" evidence="2">
    <location>
        <begin position="5842"/>
        <end position="5856"/>
    </location>
</feature>
<feature type="compositionally biased region" description="Acidic residues" evidence="2">
    <location>
        <begin position="1670"/>
        <end position="1680"/>
    </location>
</feature>
<feature type="compositionally biased region" description="Basic and acidic residues" evidence="2">
    <location>
        <begin position="4316"/>
        <end position="4338"/>
    </location>
</feature>
<feature type="compositionally biased region" description="Basic and acidic residues" evidence="2">
    <location>
        <begin position="635"/>
        <end position="656"/>
    </location>
</feature>
<feature type="compositionally biased region" description="Basic residues" evidence="2">
    <location>
        <begin position="5144"/>
        <end position="5155"/>
    </location>
</feature>
<feature type="compositionally biased region" description="Basic and acidic residues" evidence="2">
    <location>
        <begin position="4022"/>
        <end position="4036"/>
    </location>
</feature>
<feature type="compositionally biased region" description="Basic residues" evidence="2">
    <location>
        <begin position="3344"/>
        <end position="3355"/>
    </location>
</feature>
<feature type="compositionally biased region" description="Polar residues" evidence="2">
    <location>
        <begin position="5014"/>
        <end position="5023"/>
    </location>
</feature>
<feature type="compositionally biased region" description="Polar residues" evidence="2">
    <location>
        <begin position="5664"/>
        <end position="5673"/>
    </location>
</feature>
<feature type="compositionally biased region" description="Basic and acidic residues" evidence="2">
    <location>
        <begin position="4205"/>
        <end position="4225"/>
    </location>
</feature>
<feature type="compositionally biased region" description="Basic residues" evidence="2">
    <location>
        <begin position="4555"/>
        <end position="4564"/>
    </location>
</feature>
<dbReference type="PANTHER" id="PTHR40641">
    <property type="entry name" value="INVOLUCRIN REPEAT PROTEIN (AFU_ORTHOLOGUE AFUA_2G08060)"/>
    <property type="match status" value="1"/>
</dbReference>
<feature type="compositionally biased region" description="Basic residues" evidence="2">
    <location>
        <begin position="5037"/>
        <end position="5048"/>
    </location>
</feature>
<feature type="compositionally biased region" description="Low complexity" evidence="2">
    <location>
        <begin position="1393"/>
        <end position="1418"/>
    </location>
</feature>
<feature type="compositionally biased region" description="Polar residues" evidence="2">
    <location>
        <begin position="3113"/>
        <end position="3128"/>
    </location>
</feature>
<feature type="compositionally biased region" description="Low complexity" evidence="2">
    <location>
        <begin position="3226"/>
        <end position="3236"/>
    </location>
</feature>
<feature type="compositionally biased region" description="Basic and acidic residues" evidence="2">
    <location>
        <begin position="1966"/>
        <end position="1995"/>
    </location>
</feature>
<feature type="region of interest" description="Disordered" evidence="2">
    <location>
        <begin position="2075"/>
        <end position="2731"/>
    </location>
</feature>
<feature type="compositionally biased region" description="Basic residues" evidence="2">
    <location>
        <begin position="926"/>
        <end position="940"/>
    </location>
</feature>
<feature type="compositionally biased region" description="Polar residues" evidence="2">
    <location>
        <begin position="1548"/>
        <end position="1564"/>
    </location>
</feature>
<feature type="compositionally biased region" description="Basic residues" evidence="2">
    <location>
        <begin position="3706"/>
        <end position="3717"/>
    </location>
</feature>
<comment type="caution">
    <text evidence="3">The sequence shown here is derived from an EMBL/GenBank/DDBJ whole genome shotgun (WGS) entry which is preliminary data.</text>
</comment>
<feature type="compositionally biased region" description="Basic and acidic residues" evidence="2">
    <location>
        <begin position="4293"/>
        <end position="4307"/>
    </location>
</feature>
<feature type="compositionally biased region" description="Polar residues" evidence="2">
    <location>
        <begin position="397"/>
        <end position="407"/>
    </location>
</feature>
<feature type="compositionally biased region" description="Pro residues" evidence="2">
    <location>
        <begin position="1152"/>
        <end position="1164"/>
    </location>
</feature>
<feature type="compositionally biased region" description="Polar residues" evidence="2">
    <location>
        <begin position="5995"/>
        <end position="6004"/>
    </location>
</feature>
<feature type="compositionally biased region" description="Basic and acidic residues" evidence="2">
    <location>
        <begin position="1647"/>
        <end position="1659"/>
    </location>
</feature>
<feature type="compositionally biased region" description="Basic residues" evidence="2">
    <location>
        <begin position="757"/>
        <end position="775"/>
    </location>
</feature>
<feature type="compositionally biased region" description="Basic residues" evidence="2">
    <location>
        <begin position="3906"/>
        <end position="3917"/>
    </location>
</feature>
<feature type="compositionally biased region" description="Basic and acidic residues" evidence="2">
    <location>
        <begin position="1425"/>
        <end position="1437"/>
    </location>
</feature>
<feature type="region of interest" description="Disordered" evidence="2">
    <location>
        <begin position="1"/>
        <end position="479"/>
    </location>
</feature>
<feature type="compositionally biased region" description="Basic and acidic residues" evidence="2">
    <location>
        <begin position="4057"/>
        <end position="4074"/>
    </location>
</feature>
<dbReference type="EMBL" id="QWIS01000150">
    <property type="protein sequence ID" value="RMZ04172.1"/>
    <property type="molecule type" value="Genomic_DNA"/>
</dbReference>
<feature type="compositionally biased region" description="Low complexity" evidence="2">
    <location>
        <begin position="2542"/>
        <end position="2552"/>
    </location>
</feature>
<feature type="compositionally biased region" description="Basic residues" evidence="2">
    <location>
        <begin position="623"/>
        <end position="634"/>
    </location>
</feature>
<feature type="compositionally biased region" description="Basic residues" evidence="2">
    <location>
        <begin position="4253"/>
        <end position="4264"/>
    </location>
</feature>
<feature type="compositionally biased region" description="Basic and acidic residues" evidence="2">
    <location>
        <begin position="4826"/>
        <end position="4843"/>
    </location>
</feature>
<feature type="compositionally biased region" description="Polar residues" evidence="2">
    <location>
        <begin position="850"/>
        <end position="859"/>
    </location>
</feature>
<feature type="compositionally biased region" description="Low complexity" evidence="2">
    <location>
        <begin position="1075"/>
        <end position="1087"/>
    </location>
</feature>
<reference evidence="3 4" key="1">
    <citation type="journal article" date="2018" name="BMC Genomics">
        <title>Genomic evidence for intraspecific hybridization in a clonal and extremely halotolerant yeast.</title>
        <authorList>
            <person name="Gostincar C."/>
            <person name="Stajich J.E."/>
            <person name="Zupancic J."/>
            <person name="Zalar P."/>
            <person name="Gunde-Cimerman N."/>
        </authorList>
    </citation>
    <scope>NUCLEOTIDE SEQUENCE [LARGE SCALE GENOMIC DNA]</scope>
    <source>
        <strain evidence="3 4">EXF-562</strain>
    </source>
</reference>
<sequence length="6588" mass="713011">MWKAAFTGRSDSGKSGRDSGDRRKKSSGRSGDSVTSAPAAGSSRRDRDRDGRDEEREHRRRKSSKGGYGDDGTASRTGSSIYATAPTSRAGTSDGPPALTESTLRMLNDEDGWEDESVAGKSEKRSRRSGEDGLRRKKSSRSEKRSRSRSRSRDRQERREQRRREREGAGGYAGDREKDRSSAGKARDRDGERGIPAMGSFEQFPGQFAGGPAFEYGNGAVASGQNDYYMSGGLPTADAAHQFPDQNPSTYTRPQMGPNRADSYGHAADYYLDQGQSVQEQPGVRSRTPNMLANPDTHLVAASSEANPVQDTGNGTAADFYGGKVSPVPFTAEPDTIGPSSKPSKPGKTSSGSSSKPSKLGKMSAAAAGAAGMLPSDPKKKFNRSATEPSAAASTEDLYTSSVQGDQTPPRGASARGDADSFYATMAGQTAPSGTKRGEADSFYAPGRPLPAQATSGDAYYSHPSQQSPRPGINMQGSSGKSNANLAGYATTAAGAAAAGYAAYDIKNRYDENRADNRMESQSFYGTAQTPQRPGYATSAAGMSSAQLPPRPGYLASPGRGGGMMGPHMHHHHEHRGPISRFKDGLLNLISSPEDVAKMEDYTEYIGVCKYCFDPRSTSFMAPRKHHYDPRRRRSNDALRRKGSGDSLKQRVDKESRYYAQTDSKWRRSGSFDKSDMLAAGLGAAGLAAGANAFFNDKKDFDDVYSVKSGHRASSAARRRSRSSSREQRRRGEYGTIGGKEPRANWVTVRTKDGRIEKRRVHHTSRSRSRSKSQNRRGSGFGGVAAGAALGAAGAAAMHHRRGSSPNGAFVRPHQSRSRSSSSSSGSQSPGLGEIFGFTERKPRRGRKSPASSRRSSNAEGGGFFGGFFSPARSNERKPRKGSGGHKKAKSSKGFFNFSNGSGSSSDPDMAFGGSEVFQSKESLPLRRKGSGRTVRRKSSDKHIAATVAGIGATAAALSAASRGNRVSKRGSRPELGQKRRSKRVGEVDSGTEDDWEDELPSDADDASSVDDGLAFGGSTLSHRQSMDSISSGDGLSAWGWRWGGKDKKRDRRVSEDRKLPPGHPDSFSLGQVGAGVAAGAAAAGAGNMLKDDTGRPLPTANTKRTPSVSSSGQNQQPMQYVDPRPDSEAGSKISSMPGGWDLDEPVVSRPGPGPIQQPKPVAPVSPAFVRDEEMTRERPTPRRTASSPVRSSFGLSDAAAIGAGALAAGSIIAGSSSGRKSKDQVGNVRFGLTEEQQRKEDRQERRQSGKDDEDRRRADRTRALKEEAERFAKEEDARKREEEVGRKREEENRRAAEIRGERERIEAERREEERKLQMRREQEDAYHQEQARFAEDARRQEESNRQREAQAAEEAAKARREAETRDDLEREQASRRSAPSSREGSRSRKGSKSSSAPWGQVAAGAAAAATVGAVVAGSKHQNQRGKDTDGERERGQYPEGEALYHPIQDDKSSYASRQIKPNDESSGSPMMDDDLYDRDFFSRKRSNSRQARSDDIDRETADQVVADMDDYYQAPAPSQADFFAPKDILSQPSGGKTKVADAHDDNQVQSWHATESDDPSSFPQGAASGKSKHAPYGVPALNVIAPTPPGSVTSSVKGKGSMPSSPLAQAQDAEDVPEPAGRSRSRSISWGENKTHSYDPPTPDSYQEREAYIREHDLPQGANARPEGGADEVVIEPEDGERRAYGEKDLPREGETTPLYQKPFAESVSDFTAFPVDSPGTEGMPAVRGYVEGETDEPTPAFEKPSHMPGAFDDDVYGETMSMAQEAGRARQEAEIADTPKAVEEPAWEPPLTKKEKKKREKAAKKGASDTNEEPSTPTAGAAEVELPPSEPTETPRDEPGATVQEDTNDYFPATLSKKDKKKREKALARGEPDPFAPDAGQSQEVEASTEPQDTESPAPGLEQEPAFEMPKLSKKDQKKREKALARGEPDPFAPSPAEETKEVDAPTETPPAESYAAEPQPEAEVQHEPEMEMPKLSKRDQKKQEKALARGEPDPFAPSVPSAANEEGTQHEEQSFDAPAAETDPEAEFEAPKLSKKEQKKRDKEAQKQGFADAAAMAAAGVAGGAAIAGIASMDEQPEDDSVSTSSSKKGKKGKKQAREESFFDAWDAEQVPETRDAPAPEASDPFKDEPATAPQEADPFAEFSDTKKSKKKKKRDSGRFNEPAASSPLRSEWNYNDYIGEQSTGGAEKTTTAEPESYVNGDGQPSAEFPSQDAEYGSHRGAAHSPRQKSPERRSRSVASEPVEDRRKASRSKARSDFGYADDADYFDDSRSVAASEPADVSFASERAAKRRSRREDDDNVSVTSSRSRRDRDASPPVEKKKKGGLFSLFSRKSTDSVPLNRTSSRDSRNDDEEDADRKHRRRRHREGSINGEDDDARSTTSESRRRHRLSRDEDSRERRRSSKYDDVLESRTQASTEQEIGTPASAGAVDSAPDSGVKSAPDVAPQDPEGFPQDEDTKTVIEPSPLPDSQSREVQRDQEVAVEDLPALPSSRPESPTSLTDIMSRQTPPGRPKSSTAVPLRFPFGQQSKERSASFGGTTPASPTTPTSKQKKPRPSSTEIRPLYLVERNRPTPEVEETLPSLPSSKPSSRASSVQGSDEWHSAAEDFSPERNRSLTIDTDHANAYQPVEDYLDSQQTTPKAVEFPQDAEPKSERQEPQFYTWADFEQDERLHSGAPEPQISDPPALGEPFQEAFTGVDEKTLSSSEKLAPQDPERSEQDHNGGAAEAVAGAAVLGGAAALGYHALKEDKFEDAPPGHEGEKAAEREDTFQTPEESEASTASNLENKEPEADTAARSQEQPSSSKKKKKGKKGKKGASEDVPNEAEAEAAQVAPSTDVPEAVETEPRQDVEITGKKGAAEDVPNEAEAEAVQVAASSDVPEAAETELRKDEDITGVDKTQPTTPDPSSEQQDQNAQFELSRSVEDPEALQHSPEKEDKSFNAAEQLGKDEPPADAETEGAVSEPKLNRKQAKKAKKKQQQQAWEPEEPEQQPQDESQQSATEAKDEQQMDEQPAPSLEAPLEEAKAPEGPQEDAPSAQAEDTSSSKSKKKSKKDKKKAKRQEAEEDFAAPKEEPSEPPPALENPPAEDDQSAPMSGNADEVKDAPAGPEETTQSVYPEPITSQENVDTDDPPKNDGPSDSAAEDLQTSRDAEGFLAPTTDQIPEDKQEAIIHTPEPAQDDDGPAMEKTEPENPPEAASAIPEHEFPPSSKKSKKNKKARKAAELAAAAAGLLAGENSRTEHEPAGQEQVAATEPESEPAQPAGENNQTEHKPAGDEQAPPAEPEPEPEPAQPADENIGATSAPAFEDTAPPAEADPIEQVAGIEATSAEGNTLDDEPVASSKKKGKKAKKSKMVGAWPGEESTESSQAHTPDEEKASTEPAVEETQAPDAATTEESKPAQEPQAEDAESFWNEPTTKKRGKKGKKSKQQPDESLVENAVQTEAGENVTSEQPADAVEPTDLGQASHEQPTFERAEPEESFGEQPNVEVADQSESHLPQEVQQPSENQDVEAEWPTSTSSKKKAKKGKKAKKSTNEMPEEPSSIPVEPTPAQDDNIEIQTPGGIKGEEAPPGLDAGSAGEALNQQPADNKEGVETETRMAGNSKESPVDLQDQIAHGQATENERDFTSEQEPPASGPATESAGLDESSQEQPAPLAMHTEEQSPALQLSGEEASRAENLQGEDAAKSTDQLDPVDQALEDAQPSKKKSKKGKKAKAASPEETEASEQVGATEPAESAELQGAPAETQDQQTLDTAADPPEADASTEWAEPTSSSKKKKKGKKGKKGKKDAQNDGQASGEPQAVIPETTDETQPEPQAEAQAEVQPEPEVERLQENESIDRHDTFENLEKSQVPAKDQEQQRDAPIESEVAQESTRDGGILASDTATPDEPEAAAEDEWAALSGGKKKGKKGKKAKSFALDDEETVSPATGQVEDIPAHETPATQDANAEAEWSEQPTGKKKKKGKKSKQAEAAFSDFLQEEQEVKPVEDQREAEVDQKPDATVSESFDQKEPSGATTAESQHDVDAEGQRKVYDPEVTQQASHAPVEQEYLPASKDTDQNLKEVSGEQKPVEEVPANDQPAEEEWSNFQVPSKKKKGKKGKKAAAEEEVPGASADNQEDGGTEDQAADSGEGPQVDEGSMDPLTTAKDVPARNEPTAEPEKEDQDKPPSDHGAEDPHPFSTFAAESQQNDQEPNELDLAQTADNKEPEHVSDPHVQTSEKAEEPSVVVQQDDQHFKGESQPEEDLQGFSSKSKKKKAKKSKKAALEAEAPAATPSEDNEAVNLSQDAAVDESARDHDVAPLKSDEPIVAADASAETRETLPSQSEDHQIDHGKEHQPSANEEQPDPALEDASGPQDALSEPHQSLQEPQASKEPVDDIPEDPQAQDADPENIWSEPQSTKKSKKEKKSKKQKAAPDATDNPADENNSKDVLPIEEEATNNESGPAEHTPPSESFEAQQPREPDAEDLWAETPSSKKSKKSKKAKKQPAVPEGTEAASGEHALPSEIPHDDKEGTIPEVEPENLETRDTPAAEATEANEATTEDIWSMPQNGKSSKKAKKSKKGTVSDFAEVADDASDSQQKNGALMEPAPVESEAPVNEHGNESKPWDEAVSEAKPETADDVWAEPQTGKKGKKAKKAKKQAALAQSEPDSTVEQVDPLQFADQEPLTGAQRNEPSTDVPPLEEVSNEAPQEEPSQDKEAENVADEAAPAERDGTVHQEMEADKQTTTTSFPSAGDVPVAENLAGGELRSEDQDGAVNDQEPESTAVAQDEAPRDTTEHSRESTMEEGFATTKKSKKDKKKAKKAQEAAAAHFLDNGEAADQQQESRFDKAGENAADRDADVSGTLPTTEEANKDMLVPDTAQTGHDDTNVGENVEPVVEHMDTEHGKRASQHDIANDLQAEKEDTTPSQVDREDVGTEQTGDDDFGGSKGKRSKKEKRKAKKSGNAPDVEEPPESSGLHEDNSMASNQAKPEEGPDAESDNSARDVPNYETAVGEDVPMTDHKSAEGDNSIEPNLQQDASNEVKEEHYGSSSSKKSKKEKRKAKKSGVSAFADEGVQDAPPEAQFGQEQDKSAEEQGPSVPDQETPAAAAEDQAALHEPSTMPANETHVERDEQPFVDQAGQDWSNDAVNDPGDQPTLSTKKAKKKEKRKAKKADLADPANDEPDTLPDRGDGVPQHDIAQDPAPTPESGLPRDGGSLEGEVAASPEDQLKQAPGDVQPQAESHIEQEQAAWADESDFTRGQESQEIPSAAQDEWPATPSKQTKKEKRKAKKAGKAMTDTDTNEPSQAERLNNDEDSQPTVTPATDDMLVETNRGLDEGIGTDTRDQAPPDDKPANEMGPAARTTTSPDLAAAPAHEHPHESQNLSQGHRSPSRDIDFAATLAAGLADSGFDPDLVVKDPNYHRRASPPAAVAEADPGEVSAATTTKRGKKAEKKKAEEGSTGETTPATNMTTEAVTNDPEGTNGASGEGLDAAIAQSLQTAGFDPSVLSQASPSNDNSTFNEVGEDPSFSFTTSNKKKKKKGRQAADASEQTRGLETTRPEESNADGLPSGEQASALTQEGRPMEANRQENNADLETKQNTEDLPPPMHDAGADIYLAGDRDMDVDEMDKAYSAYKKKEKRKKKKSKAVGLDDQNPTPTESEGVNTPNATSLPREDLRSDNQPQASGTEVESRGAADTGPEGLLHTSEVTQSLPLPTGGQRGNPEFEQPSWSFDALDSNVEDRFERDHLQGERQRAFNAYSQRSPSEGKSTADKAARPSASRESLRGRRSAEPMHISIDDSSDNWNLDVQKQRTPDTGTQRLGGEVAKTPLESTSKNRASYLFQSPQDNTTGLPTTPENRRLRGSPNERNEAEASGFSPVRIGGGASPHDALEAIPEERRVVRQGQDNHGNDAGNQNQRPRSPLNGVSTDTVKSIDAPNPTKPLSTDHLINRLSWPPVDEDSETVNMNRSLRMKPSKRTISDQRSPSAMSSRSNMSAGHQLRSPDELRSFSRASNRSLTPTLRRMDRSTSGDLRAASRRSDTGSAVGVRSSTQTIPPFQPPPTPPLNDEDVIDGSAARAAAMSDVFGYGDAQGSQASPTRPPSVRKRQSMHITELESKLDQLTAENRALHDARQDPSRSYMDIDQHGEISTLRETIEARDLDLQRKDAEISQIRAMLQPLQQEVAHLTEINGGLTEANRNLVDDTNGRYGTLQQEHASVNEQWQAAQRELETLRQEHGKVTSGMRGAIEQEIASALAEKNAEILRLREELDMATEQIRALQVQIQSSKSSDFLRIRDEDYFDGACQKLCQHVQQWVLRFSKLSDNRICRFSNDIKDEKVEARLDNAILDGSDVDKLLGDRVRRRDVFMSVVMTMVWEYVFTRYLFGMDREQRQKLKALEKILAEVGPPRAVAQWRATTLTLLSKRPDFARQCGMDTEAVAGEIFALLCQLLPPPSNAEQQLFASLQKVIGVAVDLSIEMRTQRSEYIMLPPLQPEYDRNGDLVRKVHFNSSLMNERSGMFGSNQELEKDRAVVKIVLFPLVVKKGDELGEGEEEIVVCPAQVLVHNEGARGKKVVRVMSGAMEIDDPRRSKQSLISSQPGSVAF</sequence>
<feature type="compositionally biased region" description="Basic and acidic residues" evidence="2">
    <location>
        <begin position="1236"/>
        <end position="1375"/>
    </location>
</feature>
<feature type="compositionally biased region" description="Basic residues" evidence="2">
    <location>
        <begin position="5265"/>
        <end position="5277"/>
    </location>
</feature>
<feature type="compositionally biased region" description="Low complexity" evidence="2">
    <location>
        <begin position="786"/>
        <end position="797"/>
    </location>
</feature>
<feature type="compositionally biased region" description="Basic and acidic residues" evidence="2">
    <location>
        <begin position="1913"/>
        <end position="1931"/>
    </location>
</feature>
<accession>A0A3M7GU49</accession>
<feature type="region of interest" description="Disordered" evidence="2">
    <location>
        <begin position="623"/>
        <end position="656"/>
    </location>
</feature>
<feature type="region of interest" description="Disordered" evidence="2">
    <location>
        <begin position="5618"/>
        <end position="5873"/>
    </location>
</feature>
<feature type="compositionally biased region" description="Acidic residues" evidence="2">
    <location>
        <begin position="990"/>
        <end position="1009"/>
    </location>
</feature>
<feature type="compositionally biased region" description="Polar residues" evidence="2">
    <location>
        <begin position="2900"/>
        <end position="2922"/>
    </location>
</feature>
<organism evidence="3 4">
    <name type="scientific">Hortaea werneckii</name>
    <name type="common">Black yeast</name>
    <name type="synonym">Cladosporium werneckii</name>
    <dbReference type="NCBI Taxonomy" id="91943"/>
    <lineage>
        <taxon>Eukaryota</taxon>
        <taxon>Fungi</taxon>
        <taxon>Dikarya</taxon>
        <taxon>Ascomycota</taxon>
        <taxon>Pezizomycotina</taxon>
        <taxon>Dothideomycetes</taxon>
        <taxon>Dothideomycetidae</taxon>
        <taxon>Mycosphaerellales</taxon>
        <taxon>Teratosphaeriaceae</taxon>
        <taxon>Hortaea</taxon>
    </lineage>
</organism>
<feature type="compositionally biased region" description="Low complexity" evidence="2">
    <location>
        <begin position="5968"/>
        <end position="5981"/>
    </location>
</feature>
<feature type="compositionally biased region" description="Basic residues" evidence="2">
    <location>
        <begin position="3049"/>
        <end position="3062"/>
    </location>
</feature>
<feature type="compositionally biased region" description="Basic residues" evidence="2">
    <location>
        <begin position="2807"/>
        <end position="2818"/>
    </location>
</feature>
<feature type="compositionally biased region" description="Basic residues" evidence="2">
    <location>
        <begin position="4932"/>
        <end position="4945"/>
    </location>
</feature>
<feature type="compositionally biased region" description="Polar residues" evidence="2">
    <location>
        <begin position="2773"/>
        <end position="2787"/>
    </location>
</feature>
<feature type="compositionally biased region" description="Polar residues" evidence="2">
    <location>
        <begin position="2496"/>
        <end position="2521"/>
    </location>
</feature>
<feature type="compositionally biased region" description="Basic residues" evidence="2">
    <location>
        <begin position="4477"/>
        <end position="4487"/>
    </location>
</feature>
<feature type="region of interest" description="Disordered" evidence="2">
    <location>
        <begin position="1213"/>
        <end position="2053"/>
    </location>
</feature>
<feature type="compositionally biased region" description="Basic and acidic residues" evidence="2">
    <location>
        <begin position="2474"/>
        <end position="2483"/>
    </location>
</feature>
<feature type="compositionally biased region" description="Basic and acidic residues" evidence="2">
    <location>
        <begin position="5767"/>
        <end position="5776"/>
    </location>
</feature>
<feature type="compositionally biased region" description="Basic residues" evidence="2">
    <location>
        <begin position="3420"/>
        <end position="3430"/>
    </location>
</feature>
<feature type="coiled-coil region" evidence="1">
    <location>
        <begin position="6200"/>
        <end position="6267"/>
    </location>
</feature>
<feature type="coiled-coil region" evidence="1">
    <location>
        <begin position="6089"/>
        <end position="6116"/>
    </location>
</feature>
<feature type="compositionally biased region" description="Polar residues" evidence="2">
    <location>
        <begin position="74"/>
        <end position="91"/>
    </location>
</feature>
<feature type="compositionally biased region" description="Polar residues" evidence="2">
    <location>
        <begin position="1100"/>
        <end position="1119"/>
    </location>
</feature>
<feature type="compositionally biased region" description="Basic and acidic residues" evidence="2">
    <location>
        <begin position="2847"/>
        <end position="2862"/>
    </location>
</feature>
<feature type="compositionally biased region" description="Low complexity" evidence="2">
    <location>
        <begin position="1591"/>
        <end position="1602"/>
    </location>
</feature>
<feature type="compositionally biased region" description="Acidic residues" evidence="2">
    <location>
        <begin position="4118"/>
        <end position="4128"/>
    </location>
</feature>